<dbReference type="EMBL" id="JBDXSU010000009">
    <property type="protein sequence ID" value="MFB5191220.1"/>
    <property type="molecule type" value="Genomic_DNA"/>
</dbReference>
<dbReference type="RefSeq" id="WP_275476669.1">
    <property type="nucleotide sequence ID" value="NZ_CP162940.1"/>
</dbReference>
<gene>
    <name evidence="1" type="ORF">KKP3000_004724</name>
</gene>
<comment type="caution">
    <text evidence="1">The sequence shown here is derived from an EMBL/GenBank/DDBJ whole genome shotgun (WGS) entry which is preliminary data.</text>
</comment>
<evidence type="ECO:0000313" key="1">
    <source>
        <dbReference type="EMBL" id="MFB5191220.1"/>
    </source>
</evidence>
<dbReference type="Proteomes" id="UP001579974">
    <property type="component" value="Unassembled WGS sequence"/>
</dbReference>
<evidence type="ECO:0000313" key="2">
    <source>
        <dbReference type="Proteomes" id="UP001579974"/>
    </source>
</evidence>
<sequence>MPHFALVLDQSRKAKAARNVYDYLRARQKDPKRLLPELQLEGVAGTEGIRVEPGDKYRVLNVRIHDEHLSPFFRTDMNLFQLLMIDEHTEMSVYRAEKGWLFVFEGLAPGPSPFGTNGFDMR</sequence>
<protein>
    <submittedName>
        <fullName evidence="1">Uncharacterized protein</fullName>
    </submittedName>
</protein>
<proteinExistence type="predicted"/>
<accession>A0ABV5AH96</accession>
<keyword evidence="2" id="KW-1185">Reference proteome</keyword>
<organism evidence="1 2">
    <name type="scientific">Alicyclobacillus fastidiosus</name>
    <dbReference type="NCBI Taxonomy" id="392011"/>
    <lineage>
        <taxon>Bacteria</taxon>
        <taxon>Bacillati</taxon>
        <taxon>Bacillota</taxon>
        <taxon>Bacilli</taxon>
        <taxon>Bacillales</taxon>
        <taxon>Alicyclobacillaceae</taxon>
        <taxon>Alicyclobacillus</taxon>
    </lineage>
</organism>
<reference evidence="1 2" key="1">
    <citation type="journal article" date="2024" name="Int. J. Mol. Sci.">
        <title>Exploration of Alicyclobacillus spp. Genome in Search of Antibiotic Resistance.</title>
        <authorList>
            <person name="Bucka-Kolendo J."/>
            <person name="Kiousi D.E."/>
            <person name="Dekowska A."/>
            <person name="Mikolajczuk-Szczyrba A."/>
            <person name="Karadedos D.M."/>
            <person name="Michael P."/>
            <person name="Galanis A."/>
            <person name="Sokolowska B."/>
        </authorList>
    </citation>
    <scope>NUCLEOTIDE SEQUENCE [LARGE SCALE GENOMIC DNA]</scope>
    <source>
        <strain evidence="1 2">KKP 3000</strain>
    </source>
</reference>
<name>A0ABV5AH96_9BACL</name>